<comment type="caution">
    <text evidence="3">The sequence shown here is derived from an EMBL/GenBank/DDBJ whole genome shotgun (WGS) entry which is preliminary data.</text>
</comment>
<protein>
    <submittedName>
        <fullName evidence="3">Glycosyltransferase family 4 protein</fullName>
    </submittedName>
</protein>
<gene>
    <name evidence="3" type="ORF">WMO26_07040</name>
</gene>
<feature type="domain" description="Glycosyl transferase family 1" evidence="1">
    <location>
        <begin position="195"/>
        <end position="361"/>
    </location>
</feature>
<dbReference type="InterPro" id="IPR028098">
    <property type="entry name" value="Glyco_trans_4-like_N"/>
</dbReference>
<evidence type="ECO:0000259" key="1">
    <source>
        <dbReference type="Pfam" id="PF00534"/>
    </source>
</evidence>
<dbReference type="InterPro" id="IPR050194">
    <property type="entry name" value="Glycosyltransferase_grp1"/>
</dbReference>
<reference evidence="3 4" key="1">
    <citation type="submission" date="2024-03" db="EMBL/GenBank/DDBJ databases">
        <title>Human intestinal bacterial collection.</title>
        <authorList>
            <person name="Pauvert C."/>
            <person name="Hitch T.C.A."/>
            <person name="Clavel T."/>
        </authorList>
    </citation>
    <scope>NUCLEOTIDE SEQUENCE [LARGE SCALE GENOMIC DNA]</scope>
    <source>
        <strain evidence="3 4">CLA-JM-H44</strain>
    </source>
</reference>
<dbReference type="Pfam" id="PF13579">
    <property type="entry name" value="Glyco_trans_4_4"/>
    <property type="match status" value="1"/>
</dbReference>
<evidence type="ECO:0000313" key="4">
    <source>
        <dbReference type="Proteomes" id="UP001489509"/>
    </source>
</evidence>
<dbReference type="Pfam" id="PF00534">
    <property type="entry name" value="Glycos_transf_1"/>
    <property type="match status" value="1"/>
</dbReference>
<dbReference type="Proteomes" id="UP001489509">
    <property type="component" value="Unassembled WGS sequence"/>
</dbReference>
<evidence type="ECO:0000313" key="3">
    <source>
        <dbReference type="EMBL" id="MEQ2440577.1"/>
    </source>
</evidence>
<dbReference type="PANTHER" id="PTHR45947:SF3">
    <property type="entry name" value="SULFOQUINOVOSYL TRANSFERASE SQD2"/>
    <property type="match status" value="1"/>
</dbReference>
<dbReference type="SUPFAM" id="SSF53756">
    <property type="entry name" value="UDP-Glycosyltransferase/glycogen phosphorylase"/>
    <property type="match status" value="1"/>
</dbReference>
<proteinExistence type="predicted"/>
<evidence type="ECO:0000259" key="2">
    <source>
        <dbReference type="Pfam" id="PF13579"/>
    </source>
</evidence>
<feature type="domain" description="Glycosyltransferase subfamily 4-like N-terminal" evidence="2">
    <location>
        <begin position="25"/>
        <end position="165"/>
    </location>
</feature>
<dbReference type="InterPro" id="IPR001296">
    <property type="entry name" value="Glyco_trans_1"/>
</dbReference>
<dbReference type="Gene3D" id="3.40.50.2000">
    <property type="entry name" value="Glycogen Phosphorylase B"/>
    <property type="match status" value="2"/>
</dbReference>
<sequence length="408" mass="46874">MEKHILIVTTTHDFLWKFERDNVDLLQRMGYVVHYAANLNEPAYRSDEARFQEMGVWAHHIDIARSPFLFAQNKRALRQLLWLVHRFRIQAIHCHTPVGGVLGRLAGRLCEGQRPVVMYTAHGFHFYKGAPVFNWLTYYQVERLLARDTDVLIVINEEDYQAARHFRLRKGGRLYKIPGVGLDTEVFRPLSETMRNDLRARLGLQTKDFFLVSVGELNENKNQVVVLKALEKLRQEEADGFSYRYGICGDGFLRKKMERWIEERKMQDTVTLYGFCPNVAEVLGCADAAVFPSKREGLGMAGLEALAMGIPVIAADNRGTREYMQDGKNGFVCHSGDVDGFVRGIRAVKSLDEERRRQMKEQCLRSVEAFGLEHAHQVMRRIYLDVDGRIEPSSYGTAYQSQHYHGGV</sequence>
<dbReference type="RefSeq" id="WP_349219229.1">
    <property type="nucleotide sequence ID" value="NZ_JBBMFD010000009.1"/>
</dbReference>
<keyword evidence="4" id="KW-1185">Reference proteome</keyword>
<dbReference type="PANTHER" id="PTHR45947">
    <property type="entry name" value="SULFOQUINOVOSYL TRANSFERASE SQD2"/>
    <property type="match status" value="1"/>
</dbReference>
<name>A0ABV1DZT6_9FIRM</name>
<dbReference type="CDD" id="cd03808">
    <property type="entry name" value="GT4_CapM-like"/>
    <property type="match status" value="1"/>
</dbReference>
<accession>A0ABV1DZT6</accession>
<organism evidence="3 4">
    <name type="scientific">Solibaculum intestinale</name>
    <dbReference type="NCBI Taxonomy" id="3133165"/>
    <lineage>
        <taxon>Bacteria</taxon>
        <taxon>Bacillati</taxon>
        <taxon>Bacillota</taxon>
        <taxon>Clostridia</taxon>
        <taxon>Eubacteriales</taxon>
        <taxon>Oscillospiraceae</taxon>
        <taxon>Solibaculum</taxon>
    </lineage>
</organism>
<dbReference type="EMBL" id="JBBMFD010000009">
    <property type="protein sequence ID" value="MEQ2440577.1"/>
    <property type="molecule type" value="Genomic_DNA"/>
</dbReference>